<proteinExistence type="inferred from homology"/>
<feature type="domain" description="FAD/NAD(P)-binding" evidence="11">
    <location>
        <begin position="385"/>
        <end position="611"/>
    </location>
</feature>
<comment type="cofactor">
    <cofactor evidence="2">
        <name>[4Fe-4S] cluster</name>
        <dbReference type="ChEBI" id="CHEBI:49883"/>
    </cofactor>
</comment>
<evidence type="ECO:0000256" key="3">
    <source>
        <dbReference type="ARBA" id="ARBA00011048"/>
    </source>
</evidence>
<evidence type="ECO:0000256" key="1">
    <source>
        <dbReference type="ARBA" id="ARBA00001917"/>
    </source>
</evidence>
<keyword evidence="9" id="KW-0411">Iron-sulfur</keyword>
<feature type="domain" description="NADH:flavin oxidoreductase/NADH oxidase N-terminal" evidence="10">
    <location>
        <begin position="6"/>
        <end position="337"/>
    </location>
</feature>
<evidence type="ECO:0000259" key="11">
    <source>
        <dbReference type="Pfam" id="PF07992"/>
    </source>
</evidence>
<dbReference type="PANTHER" id="PTHR42917:SF2">
    <property type="entry name" value="2,4-DIENOYL-COA REDUCTASE [(2E)-ENOYL-COA-PRODUCING]"/>
    <property type="match status" value="1"/>
</dbReference>
<dbReference type="Gene3D" id="3.50.50.60">
    <property type="entry name" value="FAD/NAD(P)-binding domain"/>
    <property type="match status" value="1"/>
</dbReference>
<protein>
    <submittedName>
        <fullName evidence="12">2,4-dienoyl-CoA reductase-like NADH-dependent reductase (Old Yellow Enzyme family)/thioredoxin reductase</fullName>
    </submittedName>
</protein>
<dbReference type="RefSeq" id="WP_209649859.1">
    <property type="nucleotide sequence ID" value="NZ_JAGGLL010000034.1"/>
</dbReference>
<keyword evidence="13" id="KW-1185">Reference proteome</keyword>
<sequence>MKFQNLFSKGKIGNLELKNRIVMPAMGTSLASYNGEASPELIAFYEERAKAGCGLIITEITRIDDEFGVGTPNQLSATNIKQIPSLERLAKAVHKYDTKIFVQLHHPGRESHGHLIDGRQIVAPSPIACKVCKEEPRELSTEEVENLVKKFVTGAKIAQMAGIDGVELHGAHGYLICQFLSPYTNKRIDKYGGDFDGRMRFITEIILGIRQICGKNFPISVRIDGDEFIDGGINLEEATKIAKYLESLGVDAINVSSGIYETGFTIIEPIGLKEGWKKHLAKTIKAAVNVPVIAVNNIKHPEVAEELLGEGVMDFAGIGRSQLADSQWVLKAYEGRSEDIKPCISCLHCIEELEKCRATKCAVNPVMGRELEFDNLVVNGENKLVAVIGAGPAGLEASRTLALKGYKVVLIEEESAIGGMVSLGSNPPDKEKLTWFINYYKKALSDLGVEISLNTRATLEMIKELNPYAVFVATGSTPFIPNIEGINTANVLNVSEILSGRNIVENQKVVVIGSGMTGCETAEYLAVRGNKLTLVEMLPEIGTGIYPANLYTVIKNLNTHGAKFLTSHKLMKITETSVELLNLKTNEPVTITADKVVLSLGIKPNNSLVQELEKHFSIVKVIGDAEKPGRIAEAVRQGFEKAYVL</sequence>
<comment type="similarity">
    <text evidence="3">In the N-terminal section; belongs to the NADH:flavin oxidoreductase/NADH oxidase family.</text>
</comment>
<keyword evidence="5" id="KW-0288">FMN</keyword>
<dbReference type="InterPro" id="IPR036188">
    <property type="entry name" value="FAD/NAD-bd_sf"/>
</dbReference>
<evidence type="ECO:0000313" key="13">
    <source>
        <dbReference type="Proteomes" id="UP001519308"/>
    </source>
</evidence>
<evidence type="ECO:0000313" key="12">
    <source>
        <dbReference type="EMBL" id="MBP2023637.1"/>
    </source>
</evidence>
<keyword evidence="7" id="KW-0560">Oxidoreductase</keyword>
<dbReference type="Pfam" id="PF00724">
    <property type="entry name" value="Oxidored_FMN"/>
    <property type="match status" value="1"/>
</dbReference>
<evidence type="ECO:0000256" key="7">
    <source>
        <dbReference type="ARBA" id="ARBA00023002"/>
    </source>
</evidence>
<dbReference type="SUPFAM" id="SSF51905">
    <property type="entry name" value="FAD/NAD(P)-binding domain"/>
    <property type="match status" value="1"/>
</dbReference>
<evidence type="ECO:0000256" key="2">
    <source>
        <dbReference type="ARBA" id="ARBA00001966"/>
    </source>
</evidence>
<dbReference type="EMBL" id="JAGGLL010000034">
    <property type="protein sequence ID" value="MBP2023637.1"/>
    <property type="molecule type" value="Genomic_DNA"/>
</dbReference>
<name>A0ABS4K765_9CLOT</name>
<evidence type="ECO:0000259" key="10">
    <source>
        <dbReference type="Pfam" id="PF00724"/>
    </source>
</evidence>
<evidence type="ECO:0000256" key="6">
    <source>
        <dbReference type="ARBA" id="ARBA00022723"/>
    </source>
</evidence>
<dbReference type="Gene3D" id="3.20.20.70">
    <property type="entry name" value="Aldolase class I"/>
    <property type="match status" value="1"/>
</dbReference>
<keyword evidence="4" id="KW-0285">Flavoprotein</keyword>
<dbReference type="InterPro" id="IPR013785">
    <property type="entry name" value="Aldolase_TIM"/>
</dbReference>
<dbReference type="InterPro" id="IPR051793">
    <property type="entry name" value="NADH:flavin_oxidoreductase"/>
</dbReference>
<dbReference type="CDD" id="cd02803">
    <property type="entry name" value="OYE_like_FMN_family"/>
    <property type="match status" value="1"/>
</dbReference>
<dbReference type="Pfam" id="PF07992">
    <property type="entry name" value="Pyr_redox_2"/>
    <property type="match status" value="1"/>
</dbReference>
<dbReference type="SUPFAM" id="SSF51395">
    <property type="entry name" value="FMN-linked oxidoreductases"/>
    <property type="match status" value="1"/>
</dbReference>
<evidence type="ECO:0000256" key="5">
    <source>
        <dbReference type="ARBA" id="ARBA00022643"/>
    </source>
</evidence>
<dbReference type="InterPro" id="IPR001155">
    <property type="entry name" value="OxRdtase_FMN_N"/>
</dbReference>
<dbReference type="PRINTS" id="PR00469">
    <property type="entry name" value="PNDRDTASEII"/>
</dbReference>
<keyword evidence="6" id="KW-0479">Metal-binding</keyword>
<dbReference type="PANTHER" id="PTHR42917">
    <property type="entry name" value="2,4-DIENOYL-COA REDUCTASE"/>
    <property type="match status" value="1"/>
</dbReference>
<dbReference type="InterPro" id="IPR023753">
    <property type="entry name" value="FAD/NAD-binding_dom"/>
</dbReference>
<evidence type="ECO:0000256" key="8">
    <source>
        <dbReference type="ARBA" id="ARBA00023004"/>
    </source>
</evidence>
<dbReference type="PRINTS" id="PR00368">
    <property type="entry name" value="FADPNR"/>
</dbReference>
<dbReference type="Proteomes" id="UP001519308">
    <property type="component" value="Unassembled WGS sequence"/>
</dbReference>
<organism evidence="12 13">
    <name type="scientific">Clostridium punense</name>
    <dbReference type="NCBI Taxonomy" id="1054297"/>
    <lineage>
        <taxon>Bacteria</taxon>
        <taxon>Bacillati</taxon>
        <taxon>Bacillota</taxon>
        <taxon>Clostridia</taxon>
        <taxon>Eubacteriales</taxon>
        <taxon>Clostridiaceae</taxon>
        <taxon>Clostridium</taxon>
    </lineage>
</organism>
<keyword evidence="8" id="KW-0408">Iron</keyword>
<accession>A0ABS4K765</accession>
<evidence type="ECO:0000256" key="9">
    <source>
        <dbReference type="ARBA" id="ARBA00023014"/>
    </source>
</evidence>
<dbReference type="Gene3D" id="3.40.50.720">
    <property type="entry name" value="NAD(P)-binding Rossmann-like Domain"/>
    <property type="match status" value="1"/>
</dbReference>
<reference evidence="12 13" key="1">
    <citation type="submission" date="2021-03" db="EMBL/GenBank/DDBJ databases">
        <title>Genomic Encyclopedia of Type Strains, Phase IV (KMG-IV): sequencing the most valuable type-strain genomes for metagenomic binning, comparative biology and taxonomic classification.</title>
        <authorList>
            <person name="Goeker M."/>
        </authorList>
    </citation>
    <scope>NUCLEOTIDE SEQUENCE [LARGE SCALE GENOMIC DNA]</scope>
    <source>
        <strain evidence="12 13">DSM 28650</strain>
    </source>
</reference>
<gene>
    <name evidence="12" type="ORF">J2Z44_003476</name>
</gene>
<comment type="cofactor">
    <cofactor evidence="1">
        <name>FMN</name>
        <dbReference type="ChEBI" id="CHEBI:58210"/>
    </cofactor>
</comment>
<comment type="caution">
    <text evidence="12">The sequence shown here is derived from an EMBL/GenBank/DDBJ whole genome shotgun (WGS) entry which is preliminary data.</text>
</comment>
<evidence type="ECO:0000256" key="4">
    <source>
        <dbReference type="ARBA" id="ARBA00022630"/>
    </source>
</evidence>